<accession>A0A4V5ZY96</accession>
<reference evidence="2 3" key="2">
    <citation type="journal article" date="2019" name="G3 (Bethesda)">
        <title>Hybrid Assembly of the Genome of the Entomopathogenic Nematode Steinernema carpocapsae Identifies the X-Chromosome.</title>
        <authorList>
            <person name="Serra L."/>
            <person name="Macchietto M."/>
            <person name="Macias-Munoz A."/>
            <person name="McGill C.J."/>
            <person name="Rodriguez I.M."/>
            <person name="Rodriguez B."/>
            <person name="Murad R."/>
            <person name="Mortazavi A."/>
        </authorList>
    </citation>
    <scope>NUCLEOTIDE SEQUENCE [LARGE SCALE GENOMIC DNA]</scope>
    <source>
        <strain evidence="2 3">ALL</strain>
    </source>
</reference>
<keyword evidence="3" id="KW-1185">Reference proteome</keyword>
<evidence type="ECO:0000313" key="3">
    <source>
        <dbReference type="Proteomes" id="UP000298663"/>
    </source>
</evidence>
<feature type="signal peptide" evidence="1">
    <location>
        <begin position="1"/>
        <end position="19"/>
    </location>
</feature>
<organism evidence="2 3">
    <name type="scientific">Steinernema carpocapsae</name>
    <name type="common">Entomopathogenic nematode</name>
    <dbReference type="NCBI Taxonomy" id="34508"/>
    <lineage>
        <taxon>Eukaryota</taxon>
        <taxon>Metazoa</taxon>
        <taxon>Ecdysozoa</taxon>
        <taxon>Nematoda</taxon>
        <taxon>Chromadorea</taxon>
        <taxon>Rhabditida</taxon>
        <taxon>Tylenchina</taxon>
        <taxon>Panagrolaimomorpha</taxon>
        <taxon>Strongyloidoidea</taxon>
        <taxon>Steinernematidae</taxon>
        <taxon>Steinernema</taxon>
    </lineage>
</organism>
<sequence length="91" mass="9348">MNPKVVVILCFLFLSAVMGQFFPGGFPGGYPGFYPGPFPGVANAPGDVYAHALPNAGLSGQVGIGVGNRASKNEVRPGQEGIFAKILKGVL</sequence>
<feature type="chain" id="PRO_5020889329" evidence="1">
    <location>
        <begin position="20"/>
        <end position="91"/>
    </location>
</feature>
<dbReference type="EMBL" id="AZBU02000010">
    <property type="protein sequence ID" value="TKR62845.1"/>
    <property type="molecule type" value="Genomic_DNA"/>
</dbReference>
<evidence type="ECO:0000256" key="1">
    <source>
        <dbReference type="SAM" id="SignalP"/>
    </source>
</evidence>
<dbReference type="Proteomes" id="UP000298663">
    <property type="component" value="Unassembled WGS sequence"/>
</dbReference>
<gene>
    <name evidence="2" type="ORF">L596_026754</name>
</gene>
<protein>
    <submittedName>
        <fullName evidence="2">Uncharacterized protein</fullName>
    </submittedName>
</protein>
<proteinExistence type="predicted"/>
<reference evidence="2 3" key="1">
    <citation type="journal article" date="2015" name="Genome Biol.">
        <title>Comparative genomics of Steinernema reveals deeply conserved gene regulatory networks.</title>
        <authorList>
            <person name="Dillman A.R."/>
            <person name="Macchietto M."/>
            <person name="Porter C.F."/>
            <person name="Rogers A."/>
            <person name="Williams B."/>
            <person name="Antoshechkin I."/>
            <person name="Lee M.M."/>
            <person name="Goodwin Z."/>
            <person name="Lu X."/>
            <person name="Lewis E.E."/>
            <person name="Goodrich-Blair H."/>
            <person name="Stock S.P."/>
            <person name="Adams B.J."/>
            <person name="Sternberg P.W."/>
            <person name="Mortazavi A."/>
        </authorList>
    </citation>
    <scope>NUCLEOTIDE SEQUENCE [LARGE SCALE GENOMIC DNA]</scope>
    <source>
        <strain evidence="2 3">ALL</strain>
    </source>
</reference>
<comment type="caution">
    <text evidence="2">The sequence shown here is derived from an EMBL/GenBank/DDBJ whole genome shotgun (WGS) entry which is preliminary data.</text>
</comment>
<name>A0A4V5ZY96_STECR</name>
<dbReference type="AlphaFoldDB" id="A0A4V5ZY96"/>
<keyword evidence="1" id="KW-0732">Signal</keyword>
<evidence type="ECO:0000313" key="2">
    <source>
        <dbReference type="EMBL" id="TKR62845.1"/>
    </source>
</evidence>